<keyword evidence="3" id="KW-1185">Reference proteome</keyword>
<evidence type="ECO:0000313" key="3">
    <source>
        <dbReference type="Proteomes" id="UP000031364"/>
    </source>
</evidence>
<protein>
    <submittedName>
        <fullName evidence="2">Uncharacterized protein</fullName>
    </submittedName>
</protein>
<sequence length="182" mass="20844">MWVEYDPYDCLAQRLAVYKLTAAERAELAKLTEQRRLDSDRHRLVVERDQQERAEAAARLAAGFNPDLLNLDDPVGDPRELDLTQLVAEIEHAEHTYRHADHHLVYPHREALYREFQRRREFDELMKLSRADRIRLDLASQRVNAARHAPFVTDPATTTGGADLAADYSGPAALGYDPEPPF</sequence>
<organism evidence="2 3">
    <name type="scientific">Nocardia vulneris</name>
    <dbReference type="NCBI Taxonomy" id="1141657"/>
    <lineage>
        <taxon>Bacteria</taxon>
        <taxon>Bacillati</taxon>
        <taxon>Actinomycetota</taxon>
        <taxon>Actinomycetes</taxon>
        <taxon>Mycobacteriales</taxon>
        <taxon>Nocardiaceae</taxon>
        <taxon>Nocardia</taxon>
    </lineage>
</organism>
<feature type="compositionally biased region" description="Low complexity" evidence="1">
    <location>
        <begin position="154"/>
        <end position="167"/>
    </location>
</feature>
<gene>
    <name evidence="2" type="ORF">FG87_36165</name>
</gene>
<feature type="region of interest" description="Disordered" evidence="1">
    <location>
        <begin position="154"/>
        <end position="182"/>
    </location>
</feature>
<comment type="caution">
    <text evidence="2">The sequence shown here is derived from an EMBL/GenBank/DDBJ whole genome shotgun (WGS) entry which is preliminary data.</text>
</comment>
<proteinExistence type="predicted"/>
<accession>A0ABR4Z5C7</accession>
<reference evidence="2 3" key="1">
    <citation type="journal article" date="2014" name="Int. J. Syst. Evol. Microbiol.">
        <title>Nocardia vulneris sp. nov., isolated from wounds of human patients in North America.</title>
        <authorList>
            <person name="Lasker B.A."/>
            <person name="Bell M."/>
            <person name="Klenk H.P."/>
            <person name="Sproer C."/>
            <person name="Schumann C."/>
            <person name="Schumann P."/>
            <person name="Brown J.M."/>
        </authorList>
    </citation>
    <scope>NUCLEOTIDE SEQUENCE [LARGE SCALE GENOMIC DNA]</scope>
    <source>
        <strain evidence="2 3">W9851</strain>
    </source>
</reference>
<evidence type="ECO:0000256" key="1">
    <source>
        <dbReference type="SAM" id="MobiDB-lite"/>
    </source>
</evidence>
<dbReference type="Proteomes" id="UP000031364">
    <property type="component" value="Unassembled WGS sequence"/>
</dbReference>
<name>A0ABR4Z5C7_9NOCA</name>
<dbReference type="EMBL" id="JNFP01000065">
    <property type="protein sequence ID" value="KIA60555.1"/>
    <property type="molecule type" value="Genomic_DNA"/>
</dbReference>
<evidence type="ECO:0000313" key="2">
    <source>
        <dbReference type="EMBL" id="KIA60555.1"/>
    </source>
</evidence>